<dbReference type="AlphaFoldDB" id="A0A6A5YVC9"/>
<dbReference type="CDD" id="cd19481">
    <property type="entry name" value="RecA-like_protease"/>
    <property type="match status" value="1"/>
</dbReference>
<dbReference type="Pfam" id="PF23232">
    <property type="entry name" value="AAA_lid_13"/>
    <property type="match status" value="1"/>
</dbReference>
<name>A0A6A5YVC9_9PLEO</name>
<dbReference type="InterPro" id="IPR003959">
    <property type="entry name" value="ATPase_AAA_core"/>
</dbReference>
<keyword evidence="3" id="KW-1185">Reference proteome</keyword>
<dbReference type="PANTHER" id="PTHR46411">
    <property type="entry name" value="FAMILY ATPASE, PUTATIVE-RELATED"/>
    <property type="match status" value="1"/>
</dbReference>
<dbReference type="OrthoDB" id="10042665at2759"/>
<gene>
    <name evidence="2" type="ORF">BDV96DRAFT_500065</name>
</gene>
<dbReference type="InterPro" id="IPR056599">
    <property type="entry name" value="AAA_lid_fung"/>
</dbReference>
<organism evidence="2 3">
    <name type="scientific">Lophiotrema nucula</name>
    <dbReference type="NCBI Taxonomy" id="690887"/>
    <lineage>
        <taxon>Eukaryota</taxon>
        <taxon>Fungi</taxon>
        <taxon>Dikarya</taxon>
        <taxon>Ascomycota</taxon>
        <taxon>Pezizomycotina</taxon>
        <taxon>Dothideomycetes</taxon>
        <taxon>Pleosporomycetidae</taxon>
        <taxon>Pleosporales</taxon>
        <taxon>Lophiotremataceae</taxon>
        <taxon>Lophiotrema</taxon>
    </lineage>
</organism>
<dbReference type="Gene3D" id="3.40.50.300">
    <property type="entry name" value="P-loop containing nucleotide triphosphate hydrolases"/>
    <property type="match status" value="1"/>
</dbReference>
<evidence type="ECO:0000313" key="3">
    <source>
        <dbReference type="Proteomes" id="UP000799770"/>
    </source>
</evidence>
<evidence type="ECO:0000259" key="1">
    <source>
        <dbReference type="SMART" id="SM00382"/>
    </source>
</evidence>
<dbReference type="GO" id="GO:0016887">
    <property type="term" value="F:ATP hydrolysis activity"/>
    <property type="evidence" value="ECO:0007669"/>
    <property type="project" value="InterPro"/>
</dbReference>
<dbReference type="InterPro" id="IPR027417">
    <property type="entry name" value="P-loop_NTPase"/>
</dbReference>
<dbReference type="GO" id="GO:0005524">
    <property type="term" value="F:ATP binding"/>
    <property type="evidence" value="ECO:0007669"/>
    <property type="project" value="InterPro"/>
</dbReference>
<protein>
    <recommendedName>
        <fullName evidence="1">AAA+ ATPase domain-containing protein</fullName>
    </recommendedName>
</protein>
<dbReference type="Pfam" id="PF00004">
    <property type="entry name" value="AAA"/>
    <property type="match status" value="1"/>
</dbReference>
<sequence>MGRNIDLKPVETPSKPKREVKADRLASAITLTLEPPEAVSGLASGPEQIRSTDKQFITLTFNGGTPHIVPWTLCHTWSGMEKFIQVYYAEDKEALEEVSSGKFELRSRGNHGGVIVPAIWEQVVEPKWFVEIWLYSQIAEILPPSPVEGPKEEEQFETTYENRVRYTVSYYQKDRWGEHEEFLGKSTYNQPVDFEVSTDRPKVLPVLEEMKVVTSPWSYEEKPRQHWEESDASKKPKLGQFDKVSETKLQIHSQYLLNVLRSIIDYSAEEPSGDVDSLTDGSFRYPYRDLFYYRSDLKVYKTDLDGRRKKHSEMFNKTCDEHIDILLDYLYTQPTISLREVESLWSRKIPLTTFAGVWLLLKPGSDVYVREPDGSLNVYIIDKVDGGVQDDNSGKRVVQDYSILVWNMALSQFGLNPRSFRVSITIFDNEHEVVKLKVFPTGFIDNHDGGALRAKLRERGKKYFQYAKGPSFLEYDGYGLKPGRKKYTNTRVVVEHASAPWHMAVVESSSSTSINTRWLFDFPDAGPIRSAVRVPKCECKECASSTPDQEVYTPAKFSDWFQIDPKETEELTEHQYLMLGSHMWAFVLKDRQYDLLDVGSLREPRISEKAIDRLVMQETNKDTIKAIAKTYTNDKGQAGRFSADFIHGKGEGQIILLHGPPGTGKTLTAESVAEFAKRPLLSITAADLGHEPDILEKNLLRFFRNANDWDAIVLLDEADVYLERRSISDLRRNSIVSIFLRALDYFQGILFLTTNRVGHFDEAFMARIHVSIGYERLDDKARGKIWDNLFRKLKEDREAGGPVIKYEYEAKEYVQRSSEVKALKWNGREIRNAFQTAVALAVFDSNIAGEKSNGTVVPEVKEAHLQQVVSMSSAFKDYMKSTHEDVDDSDLAFRRGIRNDRFQNLGTE</sequence>
<dbReference type="SMART" id="SM00382">
    <property type="entry name" value="AAA"/>
    <property type="match status" value="1"/>
</dbReference>
<dbReference type="PANTHER" id="PTHR46411:SF4">
    <property type="entry name" value="AAA+ ATPASE DOMAIN-CONTAINING PROTEIN"/>
    <property type="match status" value="1"/>
</dbReference>
<reference evidence="2" key="1">
    <citation type="journal article" date="2020" name="Stud. Mycol.">
        <title>101 Dothideomycetes genomes: a test case for predicting lifestyles and emergence of pathogens.</title>
        <authorList>
            <person name="Haridas S."/>
            <person name="Albert R."/>
            <person name="Binder M."/>
            <person name="Bloem J."/>
            <person name="Labutti K."/>
            <person name="Salamov A."/>
            <person name="Andreopoulos B."/>
            <person name="Baker S."/>
            <person name="Barry K."/>
            <person name="Bills G."/>
            <person name="Bluhm B."/>
            <person name="Cannon C."/>
            <person name="Castanera R."/>
            <person name="Culley D."/>
            <person name="Daum C."/>
            <person name="Ezra D."/>
            <person name="Gonzalez J."/>
            <person name="Henrissat B."/>
            <person name="Kuo A."/>
            <person name="Liang C."/>
            <person name="Lipzen A."/>
            <person name="Lutzoni F."/>
            <person name="Magnuson J."/>
            <person name="Mondo S."/>
            <person name="Nolan M."/>
            <person name="Ohm R."/>
            <person name="Pangilinan J."/>
            <person name="Park H.-J."/>
            <person name="Ramirez L."/>
            <person name="Alfaro M."/>
            <person name="Sun H."/>
            <person name="Tritt A."/>
            <person name="Yoshinaga Y."/>
            <person name="Zwiers L.-H."/>
            <person name="Turgeon B."/>
            <person name="Goodwin S."/>
            <person name="Spatafora J."/>
            <person name="Crous P."/>
            <person name="Grigoriev I."/>
        </authorList>
    </citation>
    <scope>NUCLEOTIDE SEQUENCE</scope>
    <source>
        <strain evidence="2">CBS 627.86</strain>
    </source>
</reference>
<feature type="domain" description="AAA+ ATPase" evidence="1">
    <location>
        <begin position="651"/>
        <end position="778"/>
    </location>
</feature>
<dbReference type="EMBL" id="ML977335">
    <property type="protein sequence ID" value="KAF2111085.1"/>
    <property type="molecule type" value="Genomic_DNA"/>
</dbReference>
<accession>A0A6A5YVC9</accession>
<evidence type="ECO:0000313" key="2">
    <source>
        <dbReference type="EMBL" id="KAF2111085.1"/>
    </source>
</evidence>
<dbReference type="Pfam" id="PF22893">
    <property type="entry name" value="ULD_2"/>
    <property type="match status" value="1"/>
</dbReference>
<dbReference type="Pfam" id="PF22942">
    <property type="entry name" value="DUF7025"/>
    <property type="match status" value="1"/>
</dbReference>
<dbReference type="InterPro" id="IPR003593">
    <property type="entry name" value="AAA+_ATPase"/>
</dbReference>
<dbReference type="Proteomes" id="UP000799770">
    <property type="component" value="Unassembled WGS sequence"/>
</dbReference>
<dbReference type="InterPro" id="IPR054289">
    <property type="entry name" value="DUF7025"/>
</dbReference>
<proteinExistence type="predicted"/>
<dbReference type="InterPro" id="IPR054464">
    <property type="entry name" value="ULD_fung"/>
</dbReference>
<dbReference type="SUPFAM" id="SSF52540">
    <property type="entry name" value="P-loop containing nucleoside triphosphate hydrolases"/>
    <property type="match status" value="1"/>
</dbReference>